<dbReference type="SUPFAM" id="SSF49785">
    <property type="entry name" value="Galactose-binding domain-like"/>
    <property type="match status" value="1"/>
</dbReference>
<evidence type="ECO:0000313" key="2">
    <source>
        <dbReference type="EMBL" id="RGX78414.1"/>
    </source>
</evidence>
<dbReference type="InterPro" id="IPR013728">
    <property type="entry name" value="BT_3987-like_N"/>
</dbReference>
<evidence type="ECO:0000313" key="3">
    <source>
        <dbReference type="Proteomes" id="UP000286075"/>
    </source>
</evidence>
<sequence length="466" mass="52158">MNRLQTLLFSMEHNDYLCMKKSILYITLCLFSILQISCEDNREQYLDDYSTILYFRNSGEIEYSIYKTEEMTKYAVAIAKAGSDKNAKTTVEMKVMDEVMLAEYNENQGTHYKILPSGCYSIETGNLTFAATEMYKKIDLSFYTEAINALQGEEQENEYIVPLFLCNSADSINAEKKYMFIKPEVITPVVSFEKTGYVMNSFPETGGNHIDLTLPLGLSIENKWSFDCYTEVDETLLDEYNREQGVNLMLLPPASYTMNQGGIVKMAPDGENKLDVRVTREGLSYGNYVLPLALTGTSFETIDVDPAKNSCLLGVSYVPDAGDLPSIQLVESMISYHPNSICEGSVAELIDGDPGTYFHSDYSVGVALPHWLQFALSGEISAFRFEYVTRNAGSHVVPHRVSLYGSADGVEFKKIVVLSSELPFDVGQTYTSPVLVTGEKIKHIRMTVDESPSGSFALAEFRLWAL</sequence>
<accession>A0A413H4D4</accession>
<dbReference type="Proteomes" id="UP000286075">
    <property type="component" value="Unassembled WGS sequence"/>
</dbReference>
<dbReference type="InterPro" id="IPR008979">
    <property type="entry name" value="Galactose-bd-like_sf"/>
</dbReference>
<comment type="caution">
    <text evidence="2">The sequence shown here is derived from an EMBL/GenBank/DDBJ whole genome shotgun (WGS) entry which is preliminary data.</text>
</comment>
<dbReference type="EMBL" id="QSCF01000016">
    <property type="protein sequence ID" value="RGX78414.1"/>
    <property type="molecule type" value="Genomic_DNA"/>
</dbReference>
<dbReference type="Pfam" id="PF08522">
    <property type="entry name" value="BT_3987-like_N"/>
    <property type="match status" value="2"/>
</dbReference>
<reference evidence="2 3" key="1">
    <citation type="submission" date="2018-08" db="EMBL/GenBank/DDBJ databases">
        <title>A genome reference for cultivated species of the human gut microbiota.</title>
        <authorList>
            <person name="Zou Y."/>
            <person name="Xue W."/>
            <person name="Luo G."/>
        </authorList>
    </citation>
    <scope>NUCLEOTIDE SEQUENCE [LARGE SCALE GENOMIC DNA]</scope>
    <source>
        <strain evidence="2 3">OF03-9BH</strain>
    </source>
</reference>
<dbReference type="AlphaFoldDB" id="A0A413H4D4"/>
<name>A0A413H4D4_9BACE</name>
<evidence type="ECO:0000259" key="1">
    <source>
        <dbReference type="Pfam" id="PF08522"/>
    </source>
</evidence>
<dbReference type="Gene3D" id="2.60.120.260">
    <property type="entry name" value="Galactose-binding domain-like"/>
    <property type="match status" value="1"/>
</dbReference>
<organism evidence="2 3">
    <name type="scientific">Bacteroides stercorirosoris</name>
    <dbReference type="NCBI Taxonomy" id="871324"/>
    <lineage>
        <taxon>Bacteria</taxon>
        <taxon>Pseudomonadati</taxon>
        <taxon>Bacteroidota</taxon>
        <taxon>Bacteroidia</taxon>
        <taxon>Bacteroidales</taxon>
        <taxon>Bacteroidaceae</taxon>
        <taxon>Bacteroides</taxon>
    </lineage>
</organism>
<protein>
    <submittedName>
        <fullName evidence="2">DUF1735 domain-containing protein</fullName>
    </submittedName>
</protein>
<dbReference type="OrthoDB" id="948486at2"/>
<gene>
    <name evidence="2" type="ORF">DXA68_11340</name>
</gene>
<feature type="domain" description="BT-3987-like N-terminal" evidence="1">
    <location>
        <begin position="199"/>
        <end position="298"/>
    </location>
</feature>
<dbReference type="Gene3D" id="2.60.40.1740">
    <property type="entry name" value="hypothetical protein (bacova_03559)"/>
    <property type="match status" value="2"/>
</dbReference>
<feature type="domain" description="BT-3987-like N-terminal" evidence="1">
    <location>
        <begin position="50"/>
        <end position="163"/>
    </location>
</feature>
<proteinExistence type="predicted"/>